<keyword evidence="6" id="KW-1185">Reference proteome</keyword>
<dbReference type="InterPro" id="IPR003593">
    <property type="entry name" value="AAA+_ATPase"/>
</dbReference>
<dbReference type="InterPro" id="IPR050773">
    <property type="entry name" value="CbxX/CfxQ_RuBisCO_ESX"/>
</dbReference>
<dbReference type="Gene3D" id="3.40.50.300">
    <property type="entry name" value="P-loop containing nucleotide triphosphate hydrolases"/>
    <property type="match status" value="3"/>
</dbReference>
<evidence type="ECO:0000313" key="6">
    <source>
        <dbReference type="Proteomes" id="UP000579250"/>
    </source>
</evidence>
<dbReference type="GO" id="GO:0005524">
    <property type="term" value="F:ATP binding"/>
    <property type="evidence" value="ECO:0007669"/>
    <property type="project" value="UniProtKB-KW"/>
</dbReference>
<accession>A0A846Z2W6</accession>
<dbReference type="AlphaFoldDB" id="A0A846Z2W6"/>
<feature type="domain" description="AAA+ ATPase" evidence="4">
    <location>
        <begin position="409"/>
        <end position="543"/>
    </location>
</feature>
<comment type="similarity">
    <text evidence="1">Belongs to the CbxX/CfxQ family.</text>
</comment>
<evidence type="ECO:0000313" key="5">
    <source>
        <dbReference type="EMBL" id="NKZ07279.1"/>
    </source>
</evidence>
<dbReference type="Proteomes" id="UP000579250">
    <property type="component" value="Unassembled WGS sequence"/>
</dbReference>
<dbReference type="PANTHER" id="PTHR43392">
    <property type="entry name" value="AAA-TYPE ATPASE FAMILY PROTEIN / ANKYRIN REPEAT FAMILY PROTEIN"/>
    <property type="match status" value="1"/>
</dbReference>
<dbReference type="CDD" id="cd00009">
    <property type="entry name" value="AAA"/>
    <property type="match status" value="1"/>
</dbReference>
<name>A0A846Z2W6_9ACTN</name>
<protein>
    <submittedName>
        <fullName evidence="5">AAA family ATPase</fullName>
    </submittedName>
</protein>
<comment type="caution">
    <text evidence="5">The sequence shown here is derived from an EMBL/GenBank/DDBJ whole genome shotgun (WGS) entry which is preliminary data.</text>
</comment>
<dbReference type="FunFam" id="3.40.50.300:FF:000216">
    <property type="entry name" value="Type VII secretion ATPase EccA"/>
    <property type="match status" value="1"/>
</dbReference>
<dbReference type="PANTHER" id="PTHR43392:SF2">
    <property type="entry name" value="AAA-TYPE ATPASE FAMILY PROTEIN _ ANKYRIN REPEAT FAMILY PROTEIN"/>
    <property type="match status" value="1"/>
</dbReference>
<evidence type="ECO:0000256" key="2">
    <source>
        <dbReference type="ARBA" id="ARBA00022741"/>
    </source>
</evidence>
<keyword evidence="2" id="KW-0547">Nucleotide-binding</keyword>
<dbReference type="EMBL" id="JAAXPI010000050">
    <property type="protein sequence ID" value="NKZ07279.1"/>
    <property type="molecule type" value="Genomic_DNA"/>
</dbReference>
<evidence type="ECO:0000259" key="4">
    <source>
        <dbReference type="SMART" id="SM00382"/>
    </source>
</evidence>
<dbReference type="SMART" id="SM00382">
    <property type="entry name" value="AAA"/>
    <property type="match status" value="3"/>
</dbReference>
<dbReference type="Pfam" id="PF17866">
    <property type="entry name" value="AAA_lid_6"/>
    <property type="match status" value="2"/>
</dbReference>
<feature type="domain" description="AAA+ ATPase" evidence="4">
    <location>
        <begin position="669"/>
        <end position="808"/>
    </location>
</feature>
<dbReference type="RefSeq" id="WP_067635683.1">
    <property type="nucleotide sequence ID" value="NZ_JAAXPI010000050.1"/>
</dbReference>
<reference evidence="5 6" key="1">
    <citation type="submission" date="2020-04" db="EMBL/GenBank/DDBJ databases">
        <title>MicrobeNet Type strains.</title>
        <authorList>
            <person name="Nicholson A.C."/>
        </authorList>
    </citation>
    <scope>NUCLEOTIDE SEQUENCE [LARGE SCALE GENOMIC DNA]</scope>
    <source>
        <strain evidence="5 6">ATCC BAA-277</strain>
    </source>
</reference>
<gene>
    <name evidence="5" type="ORF">HGB48_26615</name>
</gene>
<sequence length="1184" mass="127368">MSAPRLPDHLEVLLTEEPVLDVYAHGPWRVPDGLYEEIRERAVAYNTDERAVVLTRRLSDFYGDRTSAAGAEQWSLLTFLLGASAVRGGSRGDVDYELLSDFLATPESAVRDQGAWFTQGGRWRPPGLWLPEPAGDDPERRAVMFELARAGLDVFEGLAPVERRRQALIGLFDRRAADPALREVDMSVPNGRLEDAWAAGLTEEELAVLPELSGPVGYLGWACEGLDAAHERLSGAVADGDEPDVALARLLLAADAPVVPAELAVVLGTARYENVEERFRAVREGFSVEAWQHGVRAWLARALVAGEADAARAWLDMAVRITGSVQGLPEAAASPKCRVPVRPFQADLRRLFTAKRVLNTLKFEAGRRDGEAAEERPGRAAVPDPGLVGQPELSRALRDAVAARLAGERAVRLLIAGPEGTGKGTAAEIAEELLAKGGAVREAHWISDQVFASLGVSDAVLWLQARVRDCLEGRMLLVVDDLEKLAAGERCGAAAVEELRRLMARAPSLNVVALCRPGGDRRLFDANPALVRAFDVARTRDFAEDDFAELFALAAVRRGARVGPEVAAAAGGMLRRTPPLLNLRGARLAEHMAGQAVAAARARGGDALEVTDADLPQRLIAGRPADSDPLAELAACIGIGSVKREVDALIAEAKAARLRREAGMTARTRRRHLVFTGNTGTGKGKIARILGRVYADLGVLSSGHLVEVERADLLGEYASESVLRVRRAVEQAHGGVLLVRDAHALVSVSADAARGREVLDVLLTSVQAHTEDLVVVLTGPHAEMNGLLKAHPDLAEFFPRTIRFPDLTDDELVRVFGAKAADSGFELAPGVLDKVRALVEAAPRERGLGNVRIMTNLLDRAVAMQGRRVLADGIVDETESLDVILLEDVPDTLTRGRDDVPGDPLAEVERLIGLADIKREVAALVAEVRAEQLRRDAKVSPAPPARHMVFMGNPGTAKTTIARLIAAVFARLGLLSSGHLVEVTRADLVAEFVGQTAPRVRGAVERALGGVLFVDEAYALSSAGGDRRDFGHEAIAELLRLMEEHRGDLVVIVAGYGAEMDRFMEANPGLTSRFPKRLRFPDYTDDELVTIFEYMAAEAGFALAPGVLDALRGRVAAHPRGASFGNARLVRNLLEAAISRQAQRITAKDDAGRDVGAAEVGTLRPEDLPDTPPRDDDAVYGLYI</sequence>
<proteinExistence type="inferred from homology"/>
<dbReference type="PRINTS" id="PR00819">
    <property type="entry name" value="CBXCFQXSUPER"/>
</dbReference>
<dbReference type="Gene3D" id="1.10.8.60">
    <property type="match status" value="2"/>
</dbReference>
<dbReference type="SUPFAM" id="SSF52540">
    <property type="entry name" value="P-loop containing nucleoside triphosphate hydrolases"/>
    <property type="match status" value="3"/>
</dbReference>
<dbReference type="InterPro" id="IPR000641">
    <property type="entry name" value="CbxX/CfxQ"/>
</dbReference>
<organism evidence="5 6">
    <name type="scientific">Actinomadura latina</name>
    <dbReference type="NCBI Taxonomy" id="163603"/>
    <lineage>
        <taxon>Bacteria</taxon>
        <taxon>Bacillati</taxon>
        <taxon>Actinomycetota</taxon>
        <taxon>Actinomycetes</taxon>
        <taxon>Streptosporangiales</taxon>
        <taxon>Thermomonosporaceae</taxon>
        <taxon>Actinomadura</taxon>
    </lineage>
</organism>
<dbReference type="Pfam" id="PF00004">
    <property type="entry name" value="AAA"/>
    <property type="match status" value="2"/>
</dbReference>
<dbReference type="InterPro" id="IPR003959">
    <property type="entry name" value="ATPase_AAA_core"/>
</dbReference>
<keyword evidence="3" id="KW-0067">ATP-binding</keyword>
<feature type="domain" description="AAA+ ATPase" evidence="4">
    <location>
        <begin position="944"/>
        <end position="1084"/>
    </location>
</feature>
<evidence type="ECO:0000256" key="1">
    <source>
        <dbReference type="ARBA" id="ARBA00010378"/>
    </source>
</evidence>
<dbReference type="InterPro" id="IPR027417">
    <property type="entry name" value="P-loop_NTPase"/>
</dbReference>
<dbReference type="InterPro" id="IPR041627">
    <property type="entry name" value="AAA_lid_6"/>
</dbReference>
<dbReference type="GO" id="GO:0016887">
    <property type="term" value="F:ATP hydrolysis activity"/>
    <property type="evidence" value="ECO:0007669"/>
    <property type="project" value="InterPro"/>
</dbReference>
<evidence type="ECO:0000256" key="3">
    <source>
        <dbReference type="ARBA" id="ARBA00022840"/>
    </source>
</evidence>